<reference evidence="1" key="2">
    <citation type="journal article" date="2022" name="Res Sq">
        <title>Comparative Genomics Reveals Insights into the Divergent Evolution of Astigmatic Mites and Household Pest Adaptations.</title>
        <authorList>
            <person name="Xiong Q."/>
            <person name="Wan A.T.-Y."/>
            <person name="Liu X.-Y."/>
            <person name="Fung C.S.-H."/>
            <person name="Xiao X."/>
            <person name="Malainual N."/>
            <person name="Hou J."/>
            <person name="Wang L."/>
            <person name="Wang M."/>
            <person name="Yang K."/>
            <person name="Cui Y."/>
            <person name="Leung E."/>
            <person name="Nong W."/>
            <person name="Shin S.-K."/>
            <person name="Au S."/>
            <person name="Jeong K.Y."/>
            <person name="Chew F.T."/>
            <person name="Hui J."/>
            <person name="Leung T.F."/>
            <person name="Tungtrongchitr A."/>
            <person name="Zhong N."/>
            <person name="Liu Z."/>
            <person name="Tsui S."/>
        </authorList>
    </citation>
    <scope>NUCLEOTIDE SEQUENCE</scope>
    <source>
        <strain evidence="1">Derf</strain>
        <tissue evidence="1">Whole organism</tissue>
    </source>
</reference>
<proteinExistence type="predicted"/>
<sequence length="65" mass="7953">MWSLKTLFFFHYHYYNYKCPNKRKPLKGTEISRLVTLGTAPQFFFVVLHSRFTVKNDKYDRRVCD</sequence>
<reference evidence="1" key="1">
    <citation type="submission" date="2013-05" db="EMBL/GenBank/DDBJ databases">
        <authorList>
            <person name="Yim A.K.Y."/>
            <person name="Chan T.F."/>
            <person name="Ji K.M."/>
            <person name="Liu X.Y."/>
            <person name="Zhou J.W."/>
            <person name="Li R.Q."/>
            <person name="Yang K.Y."/>
            <person name="Li J."/>
            <person name="Li M."/>
            <person name="Law P.T.W."/>
            <person name="Wu Y.L."/>
            <person name="Cai Z.L."/>
            <person name="Qin H."/>
            <person name="Bao Y."/>
            <person name="Leung R.K.K."/>
            <person name="Ng P.K.S."/>
            <person name="Zou J."/>
            <person name="Zhong X.J."/>
            <person name="Ran P.X."/>
            <person name="Zhong N.S."/>
            <person name="Liu Z.G."/>
            <person name="Tsui S.K.W."/>
        </authorList>
    </citation>
    <scope>NUCLEOTIDE SEQUENCE</scope>
    <source>
        <strain evidence="1">Derf</strain>
        <tissue evidence="1">Whole organism</tissue>
    </source>
</reference>
<keyword evidence="2" id="KW-1185">Reference proteome</keyword>
<dbReference type="Proteomes" id="UP000790347">
    <property type="component" value="Unassembled WGS sequence"/>
</dbReference>
<protein>
    <submittedName>
        <fullName evidence="1">Uncharacterized protein</fullName>
    </submittedName>
</protein>
<evidence type="ECO:0000313" key="2">
    <source>
        <dbReference type="Proteomes" id="UP000790347"/>
    </source>
</evidence>
<dbReference type="EMBL" id="ASGP02000002">
    <property type="protein sequence ID" value="KAH9522279.1"/>
    <property type="molecule type" value="Genomic_DNA"/>
</dbReference>
<evidence type="ECO:0000313" key="1">
    <source>
        <dbReference type="EMBL" id="KAH9522279.1"/>
    </source>
</evidence>
<organism evidence="1 2">
    <name type="scientific">Dermatophagoides farinae</name>
    <name type="common">American house dust mite</name>
    <dbReference type="NCBI Taxonomy" id="6954"/>
    <lineage>
        <taxon>Eukaryota</taxon>
        <taxon>Metazoa</taxon>
        <taxon>Ecdysozoa</taxon>
        <taxon>Arthropoda</taxon>
        <taxon>Chelicerata</taxon>
        <taxon>Arachnida</taxon>
        <taxon>Acari</taxon>
        <taxon>Acariformes</taxon>
        <taxon>Sarcoptiformes</taxon>
        <taxon>Astigmata</taxon>
        <taxon>Psoroptidia</taxon>
        <taxon>Analgoidea</taxon>
        <taxon>Pyroglyphidae</taxon>
        <taxon>Dermatophagoidinae</taxon>
        <taxon>Dermatophagoides</taxon>
    </lineage>
</organism>
<accession>A0A922L725</accession>
<comment type="caution">
    <text evidence="1">The sequence shown here is derived from an EMBL/GenBank/DDBJ whole genome shotgun (WGS) entry which is preliminary data.</text>
</comment>
<gene>
    <name evidence="1" type="ORF">DERF_005866</name>
</gene>
<dbReference type="AlphaFoldDB" id="A0A922L725"/>
<name>A0A922L725_DERFA</name>